<dbReference type="Pfam" id="PF00534">
    <property type="entry name" value="Glycos_transf_1"/>
    <property type="match status" value="1"/>
</dbReference>
<evidence type="ECO:0000256" key="2">
    <source>
        <dbReference type="SAM" id="MobiDB-lite"/>
    </source>
</evidence>
<evidence type="ECO:0000313" key="6">
    <source>
        <dbReference type="Proteomes" id="UP000805841"/>
    </source>
</evidence>
<dbReference type="Proteomes" id="UP000805841">
    <property type="component" value="Unassembled WGS sequence"/>
</dbReference>
<feature type="domain" description="Glycosyl transferase family 1" evidence="3">
    <location>
        <begin position="172"/>
        <end position="323"/>
    </location>
</feature>
<dbReference type="InterPro" id="IPR028098">
    <property type="entry name" value="Glyco_trans_4-like_N"/>
</dbReference>
<sequence>MIVINARFLTQELRGVQRFAEQVCLALRELRDDLVFVCPPGIRMQATAQALGAHVIGRHGGHLWEQWDLPRYLARQGHPLLLSLCATAPLFYRNQLATHHDITYVRHPESYSRAFRTSYRLMTPLLLRAAHGLITVSQFSRREISEHYRYPSERILVVANAVSGAFQPGEPLQAEPSYLLAVSSPSAHKNFARMISAFLALENMDHVELRIVGAANGIFADPSLQQQAAGDGRIRFLGRLSDEELIAQYQGATAFVFPSLYEGFGIPPLEAQACGCPVLAANAASIPEVLQSSALYFDPLDTEHMARAMSLVLSNLTLRQHLRTLGLQNVARFSWEASARRISERIDSLLQNPQGQHPTHNEEKPHLQRR</sequence>
<dbReference type="PANTHER" id="PTHR46401">
    <property type="entry name" value="GLYCOSYLTRANSFERASE WBBK-RELATED"/>
    <property type="match status" value="1"/>
</dbReference>
<evidence type="ECO:0000259" key="4">
    <source>
        <dbReference type="Pfam" id="PF13439"/>
    </source>
</evidence>
<feature type="region of interest" description="Disordered" evidence="2">
    <location>
        <begin position="349"/>
        <end position="370"/>
    </location>
</feature>
<reference evidence="5 6" key="1">
    <citation type="journal article" date="2020" name="Insects">
        <title>Bacteria Belonging to Pseudomonas typographi sp. nov. from the Bark Beetle Ips typographus Have Genomic Potential to Aid in the Host Ecology.</title>
        <authorList>
            <person name="Peral-Aranega E."/>
            <person name="Saati-Santamaria Z."/>
            <person name="Kolarik M."/>
            <person name="Rivas R."/>
            <person name="Garcia-Fraile P."/>
        </authorList>
    </citation>
    <scope>NUCLEOTIDE SEQUENCE [LARGE SCALE GENOMIC DNA]</scope>
    <source>
        <strain evidence="5 6">CA3A</strain>
    </source>
</reference>
<protein>
    <submittedName>
        <fullName evidence="5">Glycosyltransferase family 4 protein</fullName>
    </submittedName>
</protein>
<evidence type="ECO:0000256" key="1">
    <source>
        <dbReference type="ARBA" id="ARBA00022679"/>
    </source>
</evidence>
<dbReference type="RefSeq" id="WP_190416606.1">
    <property type="nucleotide sequence ID" value="NZ_JAAOCA010000001.1"/>
</dbReference>
<dbReference type="Pfam" id="PF13439">
    <property type="entry name" value="Glyco_transf_4"/>
    <property type="match status" value="1"/>
</dbReference>
<keyword evidence="6" id="KW-1185">Reference proteome</keyword>
<dbReference type="InterPro" id="IPR001296">
    <property type="entry name" value="Glyco_trans_1"/>
</dbReference>
<accession>A0ABR7YVK9</accession>
<dbReference type="PANTHER" id="PTHR46401:SF2">
    <property type="entry name" value="GLYCOSYLTRANSFERASE WBBK-RELATED"/>
    <property type="match status" value="1"/>
</dbReference>
<name>A0ABR7YVK9_9PSED</name>
<keyword evidence="1" id="KW-0808">Transferase</keyword>
<dbReference type="SUPFAM" id="SSF53756">
    <property type="entry name" value="UDP-Glycosyltransferase/glycogen phosphorylase"/>
    <property type="match status" value="1"/>
</dbReference>
<organism evidence="5 6">
    <name type="scientific">Pseudomonas typographi</name>
    <dbReference type="NCBI Taxonomy" id="2715964"/>
    <lineage>
        <taxon>Bacteria</taxon>
        <taxon>Pseudomonadati</taxon>
        <taxon>Pseudomonadota</taxon>
        <taxon>Gammaproteobacteria</taxon>
        <taxon>Pseudomonadales</taxon>
        <taxon>Pseudomonadaceae</taxon>
        <taxon>Pseudomonas</taxon>
    </lineage>
</organism>
<gene>
    <name evidence="5" type="ORF">HAQ05_00430</name>
</gene>
<dbReference type="Gene3D" id="3.40.50.2000">
    <property type="entry name" value="Glycogen Phosphorylase B"/>
    <property type="match status" value="2"/>
</dbReference>
<dbReference type="EMBL" id="JAAOCA010000001">
    <property type="protein sequence ID" value="MBD1597179.1"/>
    <property type="molecule type" value="Genomic_DNA"/>
</dbReference>
<feature type="domain" description="Glycosyltransferase subfamily 4-like N-terminal" evidence="4">
    <location>
        <begin position="15"/>
        <end position="162"/>
    </location>
</feature>
<evidence type="ECO:0000313" key="5">
    <source>
        <dbReference type="EMBL" id="MBD1597179.1"/>
    </source>
</evidence>
<proteinExistence type="predicted"/>
<feature type="compositionally biased region" description="Basic and acidic residues" evidence="2">
    <location>
        <begin position="359"/>
        <end position="370"/>
    </location>
</feature>
<feature type="compositionally biased region" description="Polar residues" evidence="2">
    <location>
        <begin position="349"/>
        <end position="358"/>
    </location>
</feature>
<comment type="caution">
    <text evidence="5">The sequence shown here is derived from an EMBL/GenBank/DDBJ whole genome shotgun (WGS) entry which is preliminary data.</text>
</comment>
<evidence type="ECO:0000259" key="3">
    <source>
        <dbReference type="Pfam" id="PF00534"/>
    </source>
</evidence>
<dbReference type="CDD" id="cd03809">
    <property type="entry name" value="GT4_MtfB-like"/>
    <property type="match status" value="1"/>
</dbReference>